<accession>A0ABS3WNB9</accession>
<organism evidence="7 8">
    <name type="scientific">Streptomyces spirodelae</name>
    <dbReference type="NCBI Taxonomy" id="2812904"/>
    <lineage>
        <taxon>Bacteria</taxon>
        <taxon>Bacillati</taxon>
        <taxon>Actinomycetota</taxon>
        <taxon>Actinomycetes</taxon>
        <taxon>Kitasatosporales</taxon>
        <taxon>Streptomycetaceae</taxon>
        <taxon>Streptomyces</taxon>
    </lineage>
</organism>
<dbReference type="InterPro" id="IPR036388">
    <property type="entry name" value="WH-like_DNA-bd_sf"/>
</dbReference>
<dbReference type="SUPFAM" id="SSF48452">
    <property type="entry name" value="TPR-like"/>
    <property type="match status" value="2"/>
</dbReference>
<feature type="domain" description="Bacterial transcriptional activator" evidence="6">
    <location>
        <begin position="101"/>
        <end position="244"/>
    </location>
</feature>
<reference evidence="7 8" key="1">
    <citation type="submission" date="2021-02" db="EMBL/GenBank/DDBJ databases">
        <title>Streptomyces spirodelae sp. nov., isolated from duckweed.</title>
        <authorList>
            <person name="Saimee Y."/>
            <person name="Duangmal K."/>
        </authorList>
    </citation>
    <scope>NUCLEOTIDE SEQUENCE [LARGE SCALE GENOMIC DNA]</scope>
    <source>
        <strain evidence="7 8">DW4-2</strain>
    </source>
</reference>
<sequence>MGVRYLYRVLGTTQAFREDGTSVPIGGARLRALLTALALAGGRAVHTGELVSWVWGEQEDPPADETAALQALVGRLRRSLGREAVGSVEGGYRLVAAREDIDLHRFERLASEGAAALADGDPAKAADLLDDALALWRGPALADLPDGGGAAGVRAADRLLAARRHRAEAALALGHAETALPTVRQLAAEHPLNEPLQALLLRALRDAGRAAEALAAYDVVRGRLAEQLGTDPSPELRALHTELLAAEPVAAPSRVPAENPRDPSARRPPRRAAGNLRAGLNSFVGREAELGQLSRRLGTARLVTLTGPGGAGKTRLSLEAAARARAEYDEEWADGVWVAELAAVRDPDDQGATAEAVLTALGGRETVLTGTTAEGLRAATDPTLNDPLAQLAERCATRRMLLVLDNCEHLIDAAARVVETLLVECPGVTVLATSREPLGVPGELVRPVEPLPDPVALRLLAERGAAARPGFRTEDDPEACAEICRRLDGLPLAIELAAARLRSLTPGQLARRLDHRFRLLTSGNRTVLPRQQTLRAVVDWSWELLDAAERAVLRRLAVFAGGCELEQAEEVCADLVEGPDGDVAALLSSLVDKSLVVAVPGEDTAGMRYRLLETVAEYAAEKLDEVPGEREHAERRHLTVYRELARTADPLLRGPRQVVWLDRLEREHDNIRTALRRAVAARAEHEALCLVLSMGWFWQLRGHRGDVRTWAQAVLRLGPDPFGSPPRPARPLYESCTANPPPMDEEQLWEARRGVRLMALADADEGIEKFQTPERQAELRNITQVYSPGMPQVCRIPGCMWFFAWFMTGDFGKLAELSDAFVTGCRELGYEWELAFALQLRAKLTSDQPASWEQSAADAVESLEIFRRVGDAWGEAEALSSRAEAATARGEFARAAESCRLAITRAEQLGAHSQVPQLKSRLGSVLVELGGPEQAAEGERLMREAVEDSDHIGGDGPNFAAIQYAVFLTRQGLAEQARELLTPLEAEFADRVPQLFAGMVEGILAWTYVVDGRSAESLAKVRQSIVKTRDVMAEAVAPHLTLSQLLTAARALAQLGRGEQAGRLVGAYDGLSKLPQGHFPHPVERESRAAAEAAVREVLSDQAYAGAYASGHGLTTDEAVALVRES</sequence>
<evidence type="ECO:0000313" key="7">
    <source>
        <dbReference type="EMBL" id="MBO8184624.1"/>
    </source>
</evidence>
<dbReference type="InterPro" id="IPR011990">
    <property type="entry name" value="TPR-like_helical_dom_sf"/>
</dbReference>
<proteinExistence type="inferred from homology"/>
<evidence type="ECO:0000256" key="4">
    <source>
        <dbReference type="SAM" id="MobiDB-lite"/>
    </source>
</evidence>
<dbReference type="InterPro" id="IPR001867">
    <property type="entry name" value="OmpR/PhoB-type_DNA-bd"/>
</dbReference>
<dbReference type="PANTHER" id="PTHR47691">
    <property type="entry name" value="REGULATOR-RELATED"/>
    <property type="match status" value="1"/>
</dbReference>
<evidence type="ECO:0000259" key="6">
    <source>
        <dbReference type="SMART" id="SM01043"/>
    </source>
</evidence>
<dbReference type="Gene3D" id="1.25.40.10">
    <property type="entry name" value="Tetratricopeptide repeat domain"/>
    <property type="match status" value="2"/>
</dbReference>
<gene>
    <name evidence="7" type="ORF">JW592_03910</name>
</gene>
<name>A0ABS3WNB9_9ACTN</name>
<keyword evidence="8" id="KW-1185">Reference proteome</keyword>
<dbReference type="InterPro" id="IPR016032">
    <property type="entry name" value="Sig_transdc_resp-reg_C-effctor"/>
</dbReference>
<evidence type="ECO:0000256" key="3">
    <source>
        <dbReference type="ARBA" id="ARBA00023125"/>
    </source>
</evidence>
<dbReference type="Pfam" id="PF13191">
    <property type="entry name" value="AAA_16"/>
    <property type="match status" value="1"/>
</dbReference>
<dbReference type="SMART" id="SM01043">
    <property type="entry name" value="BTAD"/>
    <property type="match status" value="1"/>
</dbReference>
<dbReference type="InterPro" id="IPR027417">
    <property type="entry name" value="P-loop_NTPase"/>
</dbReference>
<evidence type="ECO:0000259" key="5">
    <source>
        <dbReference type="SMART" id="SM00862"/>
    </source>
</evidence>
<dbReference type="PRINTS" id="PR00364">
    <property type="entry name" value="DISEASERSIST"/>
</dbReference>
<evidence type="ECO:0000256" key="1">
    <source>
        <dbReference type="ARBA" id="ARBA00005820"/>
    </source>
</evidence>
<dbReference type="SMART" id="SM00862">
    <property type="entry name" value="Trans_reg_C"/>
    <property type="match status" value="1"/>
</dbReference>
<feature type="domain" description="OmpR/PhoB-type" evidence="5">
    <location>
        <begin position="20"/>
        <end position="94"/>
    </location>
</feature>
<evidence type="ECO:0000313" key="8">
    <source>
        <dbReference type="Proteomes" id="UP001518976"/>
    </source>
</evidence>
<comment type="similarity">
    <text evidence="1">Belongs to the AfsR/DnrI/RedD regulatory family.</text>
</comment>
<dbReference type="Gene3D" id="3.40.50.300">
    <property type="entry name" value="P-loop containing nucleotide triphosphate hydrolases"/>
    <property type="match status" value="1"/>
</dbReference>
<dbReference type="SUPFAM" id="SSF52540">
    <property type="entry name" value="P-loop containing nucleoside triphosphate hydrolases"/>
    <property type="match status" value="1"/>
</dbReference>
<dbReference type="Gene3D" id="1.10.10.10">
    <property type="entry name" value="Winged helix-like DNA-binding domain superfamily/Winged helix DNA-binding domain"/>
    <property type="match status" value="1"/>
</dbReference>
<dbReference type="SUPFAM" id="SSF46894">
    <property type="entry name" value="C-terminal effector domain of the bipartite response regulators"/>
    <property type="match status" value="1"/>
</dbReference>
<dbReference type="EMBL" id="JAFFZN010000002">
    <property type="protein sequence ID" value="MBO8184624.1"/>
    <property type="molecule type" value="Genomic_DNA"/>
</dbReference>
<dbReference type="InterPro" id="IPR005158">
    <property type="entry name" value="BTAD"/>
</dbReference>
<protein>
    <submittedName>
        <fullName evidence="7">AAA family ATPase</fullName>
    </submittedName>
</protein>
<dbReference type="Pfam" id="PF25872">
    <property type="entry name" value="HTH_77"/>
    <property type="match status" value="1"/>
</dbReference>
<comment type="caution">
    <text evidence="7">The sequence shown here is derived from an EMBL/GenBank/DDBJ whole genome shotgun (WGS) entry which is preliminary data.</text>
</comment>
<feature type="region of interest" description="Disordered" evidence="4">
    <location>
        <begin position="247"/>
        <end position="278"/>
    </location>
</feature>
<dbReference type="Pfam" id="PF03704">
    <property type="entry name" value="BTAD"/>
    <property type="match status" value="1"/>
</dbReference>
<dbReference type="InterPro" id="IPR058852">
    <property type="entry name" value="HTH_77"/>
</dbReference>
<keyword evidence="2" id="KW-0902">Two-component regulatory system</keyword>
<dbReference type="PANTHER" id="PTHR47691:SF3">
    <property type="entry name" value="HTH-TYPE TRANSCRIPTIONAL REGULATOR RV0890C-RELATED"/>
    <property type="match status" value="1"/>
</dbReference>
<dbReference type="RefSeq" id="WP_209263411.1">
    <property type="nucleotide sequence ID" value="NZ_JAFFZN010000002.1"/>
</dbReference>
<dbReference type="InterPro" id="IPR041664">
    <property type="entry name" value="AAA_16"/>
</dbReference>
<dbReference type="Proteomes" id="UP001518976">
    <property type="component" value="Unassembled WGS sequence"/>
</dbReference>
<keyword evidence="3" id="KW-0238">DNA-binding</keyword>
<evidence type="ECO:0000256" key="2">
    <source>
        <dbReference type="ARBA" id="ARBA00023012"/>
    </source>
</evidence>